<proteinExistence type="predicted"/>
<feature type="region of interest" description="Disordered" evidence="1">
    <location>
        <begin position="175"/>
        <end position="213"/>
    </location>
</feature>
<evidence type="ECO:0000256" key="1">
    <source>
        <dbReference type="SAM" id="MobiDB-lite"/>
    </source>
</evidence>
<comment type="caution">
    <text evidence="2">The sequence shown here is derived from an EMBL/GenBank/DDBJ whole genome shotgun (WGS) entry which is preliminary data.</text>
</comment>
<sequence>MYPELSESRHAFTKEAKHAIKASAPLEDHVPMSGTHPRVWLRNQEARELQARCDNAVQDLAKRLDAAVRYMPAAGSHPSDSLEVHATKWARATRLQLEASWEITFEDKLQPHERKRLSELRRNLAKSEVVACAYDHILRRRPCYNTFTPDLRHVEPNSALACQLEMDDFHGLHRAGREAGGWPSSITAKQYMPPPQKQQRRQQQQQPRAQCKSKMSDEAQVDCLGSCVASLAFELISLVLQDMASVFFPPESTLNRSNPADQDRLDPHPSEAQSSDTNSRRSRLSKQAGQQQQTKREELQQQAEDELLEKSDRAQNCHAMHWRDLVAILFYLPDCMKMDARSPQTLWRIAESAHVATCMCQLLGLVFAFAKNNEPWARKVLACPSAEELARVLTMQVSSMVRSHLERLSLQMRKSDRMLGRHTG</sequence>
<accession>A0ABQ7GPZ3</accession>
<name>A0ABQ7GPZ3_DUNSA</name>
<feature type="region of interest" description="Disordered" evidence="1">
    <location>
        <begin position="252"/>
        <end position="305"/>
    </location>
</feature>
<keyword evidence="3" id="KW-1185">Reference proteome</keyword>
<reference evidence="2" key="1">
    <citation type="submission" date="2017-08" db="EMBL/GenBank/DDBJ databases">
        <authorList>
            <person name="Polle J.E."/>
            <person name="Barry K."/>
            <person name="Cushman J."/>
            <person name="Schmutz J."/>
            <person name="Tran D."/>
            <person name="Hathwaick L.T."/>
            <person name="Yim W.C."/>
            <person name="Jenkins J."/>
            <person name="Mckie-Krisberg Z.M."/>
            <person name="Prochnik S."/>
            <person name="Lindquist E."/>
            <person name="Dockter R.B."/>
            <person name="Adam C."/>
            <person name="Molina H."/>
            <person name="Bunkerborg J."/>
            <person name="Jin E."/>
            <person name="Buchheim M."/>
            <person name="Magnuson J."/>
        </authorList>
    </citation>
    <scope>NUCLEOTIDE SEQUENCE</scope>
    <source>
        <strain evidence="2">CCAP 19/18</strain>
    </source>
</reference>
<organism evidence="2 3">
    <name type="scientific">Dunaliella salina</name>
    <name type="common">Green alga</name>
    <name type="synonym">Protococcus salinus</name>
    <dbReference type="NCBI Taxonomy" id="3046"/>
    <lineage>
        <taxon>Eukaryota</taxon>
        <taxon>Viridiplantae</taxon>
        <taxon>Chlorophyta</taxon>
        <taxon>core chlorophytes</taxon>
        <taxon>Chlorophyceae</taxon>
        <taxon>CS clade</taxon>
        <taxon>Chlamydomonadales</taxon>
        <taxon>Dunaliellaceae</taxon>
        <taxon>Dunaliella</taxon>
    </lineage>
</organism>
<evidence type="ECO:0000313" key="2">
    <source>
        <dbReference type="EMBL" id="KAF5836677.1"/>
    </source>
</evidence>
<dbReference type="Proteomes" id="UP000815325">
    <property type="component" value="Unassembled WGS sequence"/>
</dbReference>
<dbReference type="EMBL" id="MU069648">
    <property type="protein sequence ID" value="KAF5836677.1"/>
    <property type="molecule type" value="Genomic_DNA"/>
</dbReference>
<evidence type="ECO:0000313" key="3">
    <source>
        <dbReference type="Proteomes" id="UP000815325"/>
    </source>
</evidence>
<feature type="compositionally biased region" description="Low complexity" evidence="1">
    <location>
        <begin position="201"/>
        <end position="210"/>
    </location>
</feature>
<gene>
    <name evidence="2" type="ORF">DUNSADRAFT_5603</name>
</gene>
<protein>
    <submittedName>
        <fullName evidence="2">Uncharacterized protein</fullName>
    </submittedName>
</protein>